<comment type="caution">
    <text evidence="9">The sequence shown here is derived from an EMBL/GenBank/DDBJ whole genome shotgun (WGS) entry which is preliminary data.</text>
</comment>
<dbReference type="InterPro" id="IPR029044">
    <property type="entry name" value="Nucleotide-diphossugar_trans"/>
</dbReference>
<name>A0AAE3HH17_9FIRM</name>
<keyword evidence="3" id="KW-0808">Transferase</keyword>
<dbReference type="Gene3D" id="3.90.550.10">
    <property type="entry name" value="Spore Coat Polysaccharide Biosynthesis Protein SpsA, Chain A"/>
    <property type="match status" value="1"/>
</dbReference>
<keyword evidence="5" id="KW-0448">Lipopolysaccharide biosynthesis</keyword>
<gene>
    <name evidence="9" type="ORF">NSA47_08075</name>
</gene>
<proteinExistence type="predicted"/>
<evidence type="ECO:0000256" key="1">
    <source>
        <dbReference type="ARBA" id="ARBA00022475"/>
    </source>
</evidence>
<evidence type="ECO:0000256" key="5">
    <source>
        <dbReference type="ARBA" id="ARBA00022985"/>
    </source>
</evidence>
<keyword evidence="6" id="KW-1133">Transmembrane helix</keyword>
<accession>A0AAE3HH17</accession>
<dbReference type="RefSeq" id="WP_257531034.1">
    <property type="nucleotide sequence ID" value="NZ_JANKAS010000006.1"/>
</dbReference>
<evidence type="ECO:0000259" key="8">
    <source>
        <dbReference type="Pfam" id="PF00535"/>
    </source>
</evidence>
<organism evidence="9 10">
    <name type="scientific">Irregularibacter muris</name>
    <dbReference type="NCBI Taxonomy" id="1796619"/>
    <lineage>
        <taxon>Bacteria</taxon>
        <taxon>Bacillati</taxon>
        <taxon>Bacillota</taxon>
        <taxon>Clostridia</taxon>
        <taxon>Eubacteriales</taxon>
        <taxon>Eubacteriaceae</taxon>
        <taxon>Irregularibacter</taxon>
    </lineage>
</organism>
<evidence type="ECO:0000256" key="2">
    <source>
        <dbReference type="ARBA" id="ARBA00022676"/>
    </source>
</evidence>
<keyword evidence="4" id="KW-0812">Transmembrane</keyword>
<dbReference type="CDD" id="cd04187">
    <property type="entry name" value="DPM1_like_bac"/>
    <property type="match status" value="1"/>
</dbReference>
<keyword evidence="7" id="KW-0472">Membrane</keyword>
<keyword evidence="2" id="KW-0328">Glycosyltransferase</keyword>
<evidence type="ECO:0000256" key="6">
    <source>
        <dbReference type="ARBA" id="ARBA00022989"/>
    </source>
</evidence>
<dbReference type="AlphaFoldDB" id="A0AAE3HH17"/>
<dbReference type="SUPFAM" id="SSF53448">
    <property type="entry name" value="Nucleotide-diphospho-sugar transferases"/>
    <property type="match status" value="1"/>
</dbReference>
<evidence type="ECO:0000256" key="7">
    <source>
        <dbReference type="ARBA" id="ARBA00023136"/>
    </source>
</evidence>
<dbReference type="Proteomes" id="UP001205748">
    <property type="component" value="Unassembled WGS sequence"/>
</dbReference>
<dbReference type="GO" id="GO:0099621">
    <property type="term" value="F:undecaprenyl-phosphate 4-deoxy-4-formamido-L-arabinose transferase activity"/>
    <property type="evidence" value="ECO:0007669"/>
    <property type="project" value="TreeGrafter"/>
</dbReference>
<evidence type="ECO:0000256" key="4">
    <source>
        <dbReference type="ARBA" id="ARBA00022692"/>
    </source>
</evidence>
<evidence type="ECO:0000313" key="9">
    <source>
        <dbReference type="EMBL" id="MCR1898939.1"/>
    </source>
</evidence>
<evidence type="ECO:0000256" key="3">
    <source>
        <dbReference type="ARBA" id="ARBA00022679"/>
    </source>
</evidence>
<dbReference type="EMBL" id="JANKAS010000006">
    <property type="protein sequence ID" value="MCR1898939.1"/>
    <property type="molecule type" value="Genomic_DNA"/>
</dbReference>
<dbReference type="PANTHER" id="PTHR48090">
    <property type="entry name" value="UNDECAPRENYL-PHOSPHATE 4-DEOXY-4-FORMAMIDO-L-ARABINOSE TRANSFERASE-RELATED"/>
    <property type="match status" value="1"/>
</dbReference>
<protein>
    <submittedName>
        <fullName evidence="9">Glycosyltransferase family 2 protein</fullName>
    </submittedName>
</protein>
<dbReference type="Pfam" id="PF00535">
    <property type="entry name" value="Glycos_transf_2"/>
    <property type="match status" value="1"/>
</dbReference>
<dbReference type="GO" id="GO:0005886">
    <property type="term" value="C:plasma membrane"/>
    <property type="evidence" value="ECO:0007669"/>
    <property type="project" value="TreeGrafter"/>
</dbReference>
<evidence type="ECO:0000313" key="10">
    <source>
        <dbReference type="Proteomes" id="UP001205748"/>
    </source>
</evidence>
<keyword evidence="1" id="KW-1003">Cell membrane</keyword>
<feature type="domain" description="Glycosyltransferase 2-like" evidence="8">
    <location>
        <begin position="4"/>
        <end position="161"/>
    </location>
</feature>
<sequence>MRFSVVIPVYNSHHSIEEVVLRIIKTLESLDQTFEIILVDDLSKDNSLEKLKELNERDSRVHVIALQENHGQQGAIKIGMGASKGSFIITMDDDLEHQPEDLPLLISEINKGYDVVYGIPENKKYPFYRKLGSKLVDVFFTVGLNKPRNIKIGSYRMINRKTVDRILSDHTPFVYLTAITLKFTKNIGNVSVQHVERKYGKSNYNFVKLAKLFMKLFFYYRIAGKSKGLSSELT</sequence>
<keyword evidence="10" id="KW-1185">Reference proteome</keyword>
<dbReference type="InterPro" id="IPR050256">
    <property type="entry name" value="Glycosyltransferase_2"/>
</dbReference>
<dbReference type="GO" id="GO:0009103">
    <property type="term" value="P:lipopolysaccharide biosynthetic process"/>
    <property type="evidence" value="ECO:0007669"/>
    <property type="project" value="UniProtKB-KW"/>
</dbReference>
<dbReference type="InterPro" id="IPR001173">
    <property type="entry name" value="Glyco_trans_2-like"/>
</dbReference>
<dbReference type="PANTHER" id="PTHR48090:SF3">
    <property type="entry name" value="UNDECAPRENYL-PHOSPHATE 4-DEOXY-4-FORMAMIDO-L-ARABINOSE TRANSFERASE"/>
    <property type="match status" value="1"/>
</dbReference>
<reference evidence="9" key="1">
    <citation type="submission" date="2022-07" db="EMBL/GenBank/DDBJ databases">
        <title>Enhanced cultured diversity of the mouse gut microbiota enables custom-made synthetic communities.</title>
        <authorList>
            <person name="Afrizal A."/>
        </authorList>
    </citation>
    <scope>NUCLEOTIDE SEQUENCE</scope>
    <source>
        <strain evidence="9">DSM 28593</strain>
    </source>
</reference>